<comment type="caution">
    <text evidence="1">The sequence shown here is derived from an EMBL/GenBank/DDBJ whole genome shotgun (WGS) entry which is preliminary data.</text>
</comment>
<dbReference type="Proteomes" id="UP000735302">
    <property type="component" value="Unassembled WGS sequence"/>
</dbReference>
<proteinExistence type="predicted"/>
<evidence type="ECO:0000313" key="2">
    <source>
        <dbReference type="Proteomes" id="UP000735302"/>
    </source>
</evidence>
<sequence length="81" mass="9047">MLNSDRKLRSMYVQAPSSNKTPLLLDPQGISKPSQLMEARRDLPEDSERLTVLGCITLCISLPKLLAQGSQQEKLRRLPNG</sequence>
<keyword evidence="2" id="KW-1185">Reference proteome</keyword>
<reference evidence="1 2" key="1">
    <citation type="journal article" date="2021" name="Elife">
        <title>Chloroplast acquisition without the gene transfer in kleptoplastic sea slugs, Plakobranchus ocellatus.</title>
        <authorList>
            <person name="Maeda T."/>
            <person name="Takahashi S."/>
            <person name="Yoshida T."/>
            <person name="Shimamura S."/>
            <person name="Takaki Y."/>
            <person name="Nagai Y."/>
            <person name="Toyoda A."/>
            <person name="Suzuki Y."/>
            <person name="Arimoto A."/>
            <person name="Ishii H."/>
            <person name="Satoh N."/>
            <person name="Nishiyama T."/>
            <person name="Hasebe M."/>
            <person name="Maruyama T."/>
            <person name="Minagawa J."/>
            <person name="Obokata J."/>
            <person name="Shigenobu S."/>
        </authorList>
    </citation>
    <scope>NUCLEOTIDE SEQUENCE [LARGE SCALE GENOMIC DNA]</scope>
</reference>
<dbReference type="EMBL" id="BLXT01001485">
    <property type="protein sequence ID" value="GFN86045.1"/>
    <property type="molecule type" value="Genomic_DNA"/>
</dbReference>
<organism evidence="1 2">
    <name type="scientific">Plakobranchus ocellatus</name>
    <dbReference type="NCBI Taxonomy" id="259542"/>
    <lineage>
        <taxon>Eukaryota</taxon>
        <taxon>Metazoa</taxon>
        <taxon>Spiralia</taxon>
        <taxon>Lophotrochozoa</taxon>
        <taxon>Mollusca</taxon>
        <taxon>Gastropoda</taxon>
        <taxon>Heterobranchia</taxon>
        <taxon>Euthyneura</taxon>
        <taxon>Panpulmonata</taxon>
        <taxon>Sacoglossa</taxon>
        <taxon>Placobranchoidea</taxon>
        <taxon>Plakobranchidae</taxon>
        <taxon>Plakobranchus</taxon>
    </lineage>
</organism>
<protein>
    <submittedName>
        <fullName evidence="1">Uncharacterized protein</fullName>
    </submittedName>
</protein>
<gene>
    <name evidence="1" type="ORF">PoB_001255100</name>
</gene>
<accession>A0AAV3YFG0</accession>
<evidence type="ECO:0000313" key="1">
    <source>
        <dbReference type="EMBL" id="GFN86045.1"/>
    </source>
</evidence>
<dbReference type="AlphaFoldDB" id="A0AAV3YFG0"/>
<name>A0AAV3YFG0_9GAST</name>